<sequence length="95" mass="10630">MQHFLGDVIVNRQPRWPSGAQHGMGLVNRHILHHMAGHVRLFLSLCCDRKVVASQGTTRSGQRLHNTSIQQIKPVAQESVHVNHVLRCHSISESG</sequence>
<evidence type="ECO:0000313" key="1">
    <source>
        <dbReference type="EMBL" id="KAK7484858.1"/>
    </source>
</evidence>
<reference evidence="1 2" key="1">
    <citation type="journal article" date="2023" name="Sci. Data">
        <title>Genome assembly of the Korean intertidal mud-creeper Batillaria attramentaria.</title>
        <authorList>
            <person name="Patra A.K."/>
            <person name="Ho P.T."/>
            <person name="Jun S."/>
            <person name="Lee S.J."/>
            <person name="Kim Y."/>
            <person name="Won Y.J."/>
        </authorList>
    </citation>
    <scope>NUCLEOTIDE SEQUENCE [LARGE SCALE GENOMIC DNA]</scope>
    <source>
        <strain evidence="1">Wonlab-2016</strain>
    </source>
</reference>
<comment type="caution">
    <text evidence="1">The sequence shown here is derived from an EMBL/GenBank/DDBJ whole genome shotgun (WGS) entry which is preliminary data.</text>
</comment>
<name>A0ABD0KCK3_9CAEN</name>
<proteinExistence type="predicted"/>
<accession>A0ABD0KCK3</accession>
<gene>
    <name evidence="1" type="ORF">BaRGS_00023901</name>
</gene>
<evidence type="ECO:0000313" key="2">
    <source>
        <dbReference type="Proteomes" id="UP001519460"/>
    </source>
</evidence>
<keyword evidence="2" id="KW-1185">Reference proteome</keyword>
<dbReference type="AlphaFoldDB" id="A0ABD0KCK3"/>
<dbReference type="Proteomes" id="UP001519460">
    <property type="component" value="Unassembled WGS sequence"/>
</dbReference>
<protein>
    <submittedName>
        <fullName evidence="1">Uncharacterized protein</fullName>
    </submittedName>
</protein>
<organism evidence="1 2">
    <name type="scientific">Batillaria attramentaria</name>
    <dbReference type="NCBI Taxonomy" id="370345"/>
    <lineage>
        <taxon>Eukaryota</taxon>
        <taxon>Metazoa</taxon>
        <taxon>Spiralia</taxon>
        <taxon>Lophotrochozoa</taxon>
        <taxon>Mollusca</taxon>
        <taxon>Gastropoda</taxon>
        <taxon>Caenogastropoda</taxon>
        <taxon>Sorbeoconcha</taxon>
        <taxon>Cerithioidea</taxon>
        <taxon>Batillariidae</taxon>
        <taxon>Batillaria</taxon>
    </lineage>
</organism>
<dbReference type="EMBL" id="JACVVK020000203">
    <property type="protein sequence ID" value="KAK7484858.1"/>
    <property type="molecule type" value="Genomic_DNA"/>
</dbReference>